<feature type="transmembrane region" description="Helical" evidence="6">
    <location>
        <begin position="82"/>
        <end position="108"/>
    </location>
</feature>
<dbReference type="PANTHER" id="PTHR30250">
    <property type="entry name" value="PST FAMILY PREDICTED COLANIC ACID TRANSPORTER"/>
    <property type="match status" value="1"/>
</dbReference>
<keyword evidence="8" id="KW-1185">Reference proteome</keyword>
<name>A0A317KHP8_9ACTN</name>
<keyword evidence="2" id="KW-1003">Cell membrane</keyword>
<evidence type="ECO:0000256" key="3">
    <source>
        <dbReference type="ARBA" id="ARBA00022692"/>
    </source>
</evidence>
<comment type="caution">
    <text evidence="7">The sequence shown here is derived from an EMBL/GenBank/DDBJ whole genome shotgun (WGS) entry which is preliminary data.</text>
</comment>
<keyword evidence="5 6" id="KW-0472">Membrane</keyword>
<dbReference type="EMBL" id="QGSV01000078">
    <property type="protein sequence ID" value="PWU51987.1"/>
    <property type="molecule type" value="Genomic_DNA"/>
</dbReference>
<feature type="transmembrane region" description="Helical" evidence="6">
    <location>
        <begin position="120"/>
        <end position="144"/>
    </location>
</feature>
<evidence type="ECO:0000256" key="1">
    <source>
        <dbReference type="ARBA" id="ARBA00004651"/>
    </source>
</evidence>
<organism evidence="7 8">
    <name type="scientific">Micromonospora globispora</name>
    <dbReference type="NCBI Taxonomy" id="1450148"/>
    <lineage>
        <taxon>Bacteria</taxon>
        <taxon>Bacillati</taxon>
        <taxon>Actinomycetota</taxon>
        <taxon>Actinomycetes</taxon>
        <taxon>Micromonosporales</taxon>
        <taxon>Micromonosporaceae</taxon>
        <taxon>Micromonospora</taxon>
    </lineage>
</organism>
<evidence type="ECO:0000313" key="8">
    <source>
        <dbReference type="Proteomes" id="UP000245683"/>
    </source>
</evidence>
<evidence type="ECO:0000256" key="6">
    <source>
        <dbReference type="SAM" id="Phobius"/>
    </source>
</evidence>
<feature type="transmembrane region" description="Helical" evidence="6">
    <location>
        <begin position="229"/>
        <end position="247"/>
    </location>
</feature>
<dbReference type="InterPro" id="IPR050833">
    <property type="entry name" value="Poly_Biosynth_Transport"/>
</dbReference>
<proteinExistence type="predicted"/>
<keyword evidence="3 6" id="KW-0812">Transmembrane</keyword>
<feature type="transmembrane region" description="Helical" evidence="6">
    <location>
        <begin position="386"/>
        <end position="408"/>
    </location>
</feature>
<feature type="transmembrane region" description="Helical" evidence="6">
    <location>
        <begin position="476"/>
        <end position="494"/>
    </location>
</feature>
<feature type="transmembrane region" description="Helical" evidence="6">
    <location>
        <begin position="204"/>
        <end position="223"/>
    </location>
</feature>
<evidence type="ECO:0000313" key="7">
    <source>
        <dbReference type="EMBL" id="PWU51987.1"/>
    </source>
</evidence>
<evidence type="ECO:0000256" key="2">
    <source>
        <dbReference type="ARBA" id="ARBA00022475"/>
    </source>
</evidence>
<feature type="transmembrane region" description="Helical" evidence="6">
    <location>
        <begin position="415"/>
        <end position="436"/>
    </location>
</feature>
<feature type="transmembrane region" description="Helical" evidence="6">
    <location>
        <begin position="500"/>
        <end position="519"/>
    </location>
</feature>
<gene>
    <name evidence="7" type="ORF">DLJ46_04060</name>
</gene>
<keyword evidence="4 6" id="KW-1133">Transmembrane helix</keyword>
<dbReference type="Proteomes" id="UP000245683">
    <property type="component" value="Unassembled WGS sequence"/>
</dbReference>
<sequence length="543" mass="56290">MVGTRTVVASVIRTDAGGADGRDVAAPVAEPAPAGGGAAAPLGGAARQGFANLVGVGLAAAAGFGLNIVITRGWSVREAGMFFAATSAFMIAAAAARLGTDVGTIYFVSRHRALDQRDRIRGTIAVGLVPVLAVGALLALAGWLAAPALARLTMPDAGPGGVTALRVLLAFVPLAALSDYALAACQGFGQMRPLLTVERLGRTLVQFVGVAVAAWLGLSATSALPLAWAVPYLFAAAVALVWLGRLVRRAERDVTRAVPAAEQFGPFWRFTGPRALSTLAAIVVQRLDIVLLSAMRGPADAALYTAATRFLALGQLSGVALSSSVQHRMAAAFARTDHREARQLYQAATGWLVLLSWPAYLLFAAFAEPMLSLFGSGYGAGRRVVLLLALTMLVATGCGMVDVVLNMAGRTAWTFYNAMAGTAINVLTNVALIPVYGILGAALAWTAAILVNNLVPLAQLWWSLRLHPFGRGTRAAMALALACFGLPLGLASLLDVPVTVLAVVAVAGAAAYLAGAWRLRSTLHLDALRALRRNRNAAAPIQP</sequence>
<dbReference type="PANTHER" id="PTHR30250:SF11">
    <property type="entry name" value="O-ANTIGEN TRANSPORTER-RELATED"/>
    <property type="match status" value="1"/>
</dbReference>
<comment type="subcellular location">
    <subcellularLocation>
        <location evidence="1">Cell membrane</location>
        <topology evidence="1">Multi-pass membrane protein</topology>
    </subcellularLocation>
</comment>
<feature type="transmembrane region" description="Helical" evidence="6">
    <location>
        <begin position="164"/>
        <end position="183"/>
    </location>
</feature>
<dbReference type="Pfam" id="PF01943">
    <property type="entry name" value="Polysacc_synt"/>
    <property type="match status" value="1"/>
</dbReference>
<protein>
    <submittedName>
        <fullName evidence="7">Multi antimicrobial extrusion protein MatE</fullName>
    </submittedName>
</protein>
<evidence type="ECO:0000256" key="4">
    <source>
        <dbReference type="ARBA" id="ARBA00022989"/>
    </source>
</evidence>
<dbReference type="InterPro" id="IPR002797">
    <property type="entry name" value="Polysacc_synth"/>
</dbReference>
<dbReference type="AlphaFoldDB" id="A0A317KHP8"/>
<accession>A0A317KHP8</accession>
<feature type="transmembrane region" description="Helical" evidence="6">
    <location>
        <begin position="344"/>
        <end position="366"/>
    </location>
</feature>
<reference evidence="8" key="1">
    <citation type="submission" date="2018-05" db="EMBL/GenBank/DDBJ databases">
        <title>Micromonospora globispora sp. nov. and Micromonospora rugosa sp. nov., isolated from marine sediment.</title>
        <authorList>
            <person name="Carro L."/>
            <person name="Aysel V."/>
            <person name="Cetin D."/>
            <person name="Igual J.M."/>
            <person name="Klenk H.-P."/>
            <person name="Trujillo M.E."/>
            <person name="Sahin N."/>
        </authorList>
    </citation>
    <scope>NUCLEOTIDE SEQUENCE [LARGE SCALE GENOMIC DNA]</scope>
    <source>
        <strain evidence="8">S2904</strain>
    </source>
</reference>
<evidence type="ECO:0000256" key="5">
    <source>
        <dbReference type="ARBA" id="ARBA00023136"/>
    </source>
</evidence>
<feature type="transmembrane region" description="Helical" evidence="6">
    <location>
        <begin position="442"/>
        <end position="464"/>
    </location>
</feature>
<feature type="transmembrane region" description="Helical" evidence="6">
    <location>
        <begin position="50"/>
        <end position="70"/>
    </location>
</feature>
<dbReference type="OrthoDB" id="3294889at2"/>
<dbReference type="GO" id="GO:0005886">
    <property type="term" value="C:plasma membrane"/>
    <property type="evidence" value="ECO:0007669"/>
    <property type="project" value="UniProtKB-SubCell"/>
</dbReference>